<feature type="transmembrane region" description="Helical" evidence="9">
    <location>
        <begin position="168"/>
        <end position="190"/>
    </location>
</feature>
<reference evidence="10 11" key="1">
    <citation type="submission" date="2016-10" db="EMBL/GenBank/DDBJ databases">
        <authorList>
            <person name="de Groot N.N."/>
        </authorList>
    </citation>
    <scope>NUCLEOTIDE SEQUENCE [LARGE SCALE GENOMIC DNA]</scope>
    <source>
        <strain evidence="10 11">APO</strain>
    </source>
</reference>
<dbReference type="EMBL" id="FNPV01000004">
    <property type="protein sequence ID" value="SDY76316.1"/>
    <property type="molecule type" value="Genomic_DNA"/>
</dbReference>
<dbReference type="PANTHER" id="PTHR48086">
    <property type="entry name" value="SODIUM/PROLINE SYMPORTER-RELATED"/>
    <property type="match status" value="1"/>
</dbReference>
<dbReference type="PROSITE" id="PS00457">
    <property type="entry name" value="NA_SOLUT_SYMP_2"/>
    <property type="match status" value="1"/>
</dbReference>
<dbReference type="InterPro" id="IPR038377">
    <property type="entry name" value="Na/Glc_symporter_sf"/>
</dbReference>
<feature type="transmembrane region" description="Helical" evidence="9">
    <location>
        <begin position="246"/>
        <end position="266"/>
    </location>
</feature>
<dbReference type="PANTHER" id="PTHR48086:SF4">
    <property type="entry name" value="SODIUM_PANTOTHENATE SYMPORTER"/>
    <property type="match status" value="1"/>
</dbReference>
<name>A0A1H3MIC7_9FIRM</name>
<feature type="transmembrane region" description="Helical" evidence="9">
    <location>
        <begin position="55"/>
        <end position="75"/>
    </location>
</feature>
<dbReference type="InterPro" id="IPR018212">
    <property type="entry name" value="Na/solute_symporter_CS"/>
</dbReference>
<evidence type="ECO:0000313" key="11">
    <source>
        <dbReference type="Proteomes" id="UP000199230"/>
    </source>
</evidence>
<feature type="transmembrane region" description="Helical" evidence="9">
    <location>
        <begin position="135"/>
        <end position="156"/>
    </location>
</feature>
<dbReference type="PROSITE" id="PS00456">
    <property type="entry name" value="NA_SOLUT_SYMP_1"/>
    <property type="match status" value="1"/>
</dbReference>
<organism evidence="10 11">
    <name type="scientific">Tindallia californiensis</name>
    <dbReference type="NCBI Taxonomy" id="159292"/>
    <lineage>
        <taxon>Bacteria</taxon>
        <taxon>Bacillati</taxon>
        <taxon>Bacillota</taxon>
        <taxon>Clostridia</taxon>
        <taxon>Peptostreptococcales</taxon>
        <taxon>Tindalliaceae</taxon>
        <taxon>Tindallia</taxon>
    </lineage>
</organism>
<dbReference type="CDD" id="cd10327">
    <property type="entry name" value="SLC5sbd_PanF"/>
    <property type="match status" value="1"/>
</dbReference>
<keyword evidence="11" id="KW-1185">Reference proteome</keyword>
<feature type="transmembrane region" description="Helical" evidence="9">
    <location>
        <begin position="383"/>
        <end position="400"/>
    </location>
</feature>
<keyword evidence="3" id="KW-0813">Transport</keyword>
<evidence type="ECO:0000313" key="10">
    <source>
        <dbReference type="EMBL" id="SDY76316.1"/>
    </source>
</evidence>
<evidence type="ECO:0000256" key="6">
    <source>
        <dbReference type="ARBA" id="ARBA00022989"/>
    </source>
</evidence>
<dbReference type="InterPro" id="IPR011849">
    <property type="entry name" value="Na/pantothenate_symporter"/>
</dbReference>
<feature type="transmembrane region" description="Helical" evidence="9">
    <location>
        <begin position="438"/>
        <end position="457"/>
    </location>
</feature>
<evidence type="ECO:0000256" key="9">
    <source>
        <dbReference type="SAM" id="Phobius"/>
    </source>
</evidence>
<dbReference type="GO" id="GO:0015233">
    <property type="term" value="F:pantothenate transmembrane transporter activity"/>
    <property type="evidence" value="ECO:0007669"/>
    <property type="project" value="InterPro"/>
</dbReference>
<evidence type="ECO:0000256" key="7">
    <source>
        <dbReference type="ARBA" id="ARBA00023136"/>
    </source>
</evidence>
<dbReference type="InterPro" id="IPR050277">
    <property type="entry name" value="Sodium:Solute_Symporter"/>
</dbReference>
<feature type="transmembrane region" description="Helical" evidence="9">
    <location>
        <begin position="6"/>
        <end position="27"/>
    </location>
</feature>
<feature type="transmembrane region" description="Helical" evidence="9">
    <location>
        <begin position="286"/>
        <end position="311"/>
    </location>
</feature>
<feature type="transmembrane region" description="Helical" evidence="9">
    <location>
        <begin position="202"/>
        <end position="226"/>
    </location>
</feature>
<keyword evidence="4" id="KW-1003">Cell membrane</keyword>
<evidence type="ECO:0000256" key="5">
    <source>
        <dbReference type="ARBA" id="ARBA00022692"/>
    </source>
</evidence>
<dbReference type="Gene3D" id="1.20.1730.10">
    <property type="entry name" value="Sodium/glucose cotransporter"/>
    <property type="match status" value="1"/>
</dbReference>
<dbReference type="NCBIfam" id="TIGR02119">
    <property type="entry name" value="panF"/>
    <property type="match status" value="1"/>
</dbReference>
<dbReference type="GO" id="GO:0015081">
    <property type="term" value="F:sodium ion transmembrane transporter activity"/>
    <property type="evidence" value="ECO:0007669"/>
    <property type="project" value="InterPro"/>
</dbReference>
<dbReference type="STRING" id="159292.SAMN05192546_104147"/>
<comment type="subcellular location">
    <subcellularLocation>
        <location evidence="1">Membrane</location>
        <topology evidence="1">Multi-pass membrane protein</topology>
    </subcellularLocation>
</comment>
<evidence type="ECO:0000256" key="3">
    <source>
        <dbReference type="ARBA" id="ARBA00022448"/>
    </source>
</evidence>
<feature type="transmembrane region" description="Helical" evidence="9">
    <location>
        <begin position="81"/>
        <end position="106"/>
    </location>
</feature>
<dbReference type="Proteomes" id="UP000199230">
    <property type="component" value="Unassembled WGS sequence"/>
</dbReference>
<keyword evidence="5 9" id="KW-0812">Transmembrane</keyword>
<proteinExistence type="inferred from homology"/>
<evidence type="ECO:0000256" key="8">
    <source>
        <dbReference type="RuleBase" id="RU362091"/>
    </source>
</evidence>
<sequence length="498" mass="53075">MENVNYSVLLALIGYFVVVFGIGFYSLGHVSKASKGMSEETGGFLTEYLAGSRDLGGFVLAMTMVATYLSAGSFIGGPGTAYTFGLGWIFLAMSQMPTGYFTLSVLGKKFAIIARKIDAVTVTDFLRARYQSKSIVILSSLSIIFFFIAAMSAQWIGAARLIEGSVGISYQNALLFFAITVLIYTTIGGFRAVALTDSLQGIVMTLGTITLLIATIIAGGGVGNIVQSMYEKNPGLITPYGTEEGFMTMAWVTSFWILVGFAIVGLPQVATRAMSYKDSKSLKKGIIYGTVVSMVLLLGMHFVGAFGSVIVPGIEAGDLVVPTLTTSLFPGVIAGVILAGPLAAVMSTVDSQLLIVVGAMVNDLYSNYINPKAKNNSRLTAKVSYAATLLIGVVIFMVAFNPPPLMVWLNLYANAGLISTFIWTVLLGLYWKKANAPGALASIIVGTGSYVIFDYLWVRPFGLHTIVLPLLLSLLAFVAVSLSTKAPDEEVINTFWGI</sequence>
<evidence type="ECO:0000256" key="2">
    <source>
        <dbReference type="ARBA" id="ARBA00006434"/>
    </source>
</evidence>
<keyword evidence="7 9" id="KW-0472">Membrane</keyword>
<dbReference type="PROSITE" id="PS50283">
    <property type="entry name" value="NA_SOLUT_SYMP_3"/>
    <property type="match status" value="1"/>
</dbReference>
<evidence type="ECO:0000256" key="1">
    <source>
        <dbReference type="ARBA" id="ARBA00004141"/>
    </source>
</evidence>
<feature type="transmembrane region" description="Helical" evidence="9">
    <location>
        <begin position="331"/>
        <end position="362"/>
    </location>
</feature>
<comment type="similarity">
    <text evidence="2 8">Belongs to the sodium:solute symporter (SSF) (TC 2.A.21) family.</text>
</comment>
<feature type="transmembrane region" description="Helical" evidence="9">
    <location>
        <begin position="412"/>
        <end position="431"/>
    </location>
</feature>
<dbReference type="Pfam" id="PF00474">
    <property type="entry name" value="SSF"/>
    <property type="match status" value="1"/>
</dbReference>
<feature type="transmembrane region" description="Helical" evidence="9">
    <location>
        <begin position="463"/>
        <end position="482"/>
    </location>
</feature>
<dbReference type="OrthoDB" id="9810181at2"/>
<accession>A0A1H3MIC7</accession>
<dbReference type="NCBIfam" id="TIGR00813">
    <property type="entry name" value="sss"/>
    <property type="match status" value="1"/>
</dbReference>
<evidence type="ECO:0000256" key="4">
    <source>
        <dbReference type="ARBA" id="ARBA00022475"/>
    </source>
</evidence>
<dbReference type="InterPro" id="IPR001734">
    <property type="entry name" value="Na/solute_symporter"/>
</dbReference>
<dbReference type="GO" id="GO:0036376">
    <property type="term" value="P:sodium ion export across plasma membrane"/>
    <property type="evidence" value="ECO:0007669"/>
    <property type="project" value="InterPro"/>
</dbReference>
<dbReference type="RefSeq" id="WP_093312657.1">
    <property type="nucleotide sequence ID" value="NZ_FNPV01000004.1"/>
</dbReference>
<dbReference type="GO" id="GO:0005886">
    <property type="term" value="C:plasma membrane"/>
    <property type="evidence" value="ECO:0007669"/>
    <property type="project" value="TreeGrafter"/>
</dbReference>
<protein>
    <submittedName>
        <fullName evidence="10">Sodium/pantothenate symporter</fullName>
    </submittedName>
</protein>
<dbReference type="AlphaFoldDB" id="A0A1H3MIC7"/>
<keyword evidence="6 9" id="KW-1133">Transmembrane helix</keyword>
<gene>
    <name evidence="10" type="ORF">SAMN05192546_104147</name>
</gene>